<accession>A0A645I660</accession>
<comment type="caution">
    <text evidence="1">The sequence shown here is derived from an EMBL/GenBank/DDBJ whole genome shotgun (WGS) entry which is preliminary data.</text>
</comment>
<evidence type="ECO:0000313" key="1">
    <source>
        <dbReference type="EMBL" id="MPN45879.1"/>
    </source>
</evidence>
<organism evidence="1">
    <name type="scientific">bioreactor metagenome</name>
    <dbReference type="NCBI Taxonomy" id="1076179"/>
    <lineage>
        <taxon>unclassified sequences</taxon>
        <taxon>metagenomes</taxon>
        <taxon>ecological metagenomes</taxon>
    </lineage>
</organism>
<dbReference type="AlphaFoldDB" id="A0A645I660"/>
<protein>
    <submittedName>
        <fullName evidence="1">Uncharacterized protein</fullName>
    </submittedName>
</protein>
<gene>
    <name evidence="1" type="ORF">SDC9_193454</name>
</gene>
<name>A0A645I660_9ZZZZ</name>
<dbReference type="EMBL" id="VSSQ01106090">
    <property type="protein sequence ID" value="MPN45879.1"/>
    <property type="molecule type" value="Genomic_DNA"/>
</dbReference>
<sequence>MGAFQQDGGHPHDVNHAVKLPSFQNFRLIHLVKINRLVCLGQRLRQFQPLLHSVNDGNGLCPKVAHVPHGRKPHRAGPVYQHVLAFHGKVTRGAKALVQSDQAASIKYVEI</sequence>
<reference evidence="1" key="1">
    <citation type="submission" date="2019-08" db="EMBL/GenBank/DDBJ databases">
        <authorList>
            <person name="Kucharzyk K."/>
            <person name="Murdoch R.W."/>
            <person name="Higgins S."/>
            <person name="Loffler F."/>
        </authorList>
    </citation>
    <scope>NUCLEOTIDE SEQUENCE</scope>
</reference>
<proteinExistence type="predicted"/>